<dbReference type="KEGG" id="smo:SELMODRAFT_404736"/>
<dbReference type="Gramene" id="EFJ36189">
    <property type="protein sequence ID" value="EFJ36189"/>
    <property type="gene ID" value="SELMODRAFT_404736"/>
</dbReference>
<dbReference type="Proteomes" id="UP000001514">
    <property type="component" value="Unassembled WGS sequence"/>
</dbReference>
<accession>D8QW84</accession>
<organism evidence="2">
    <name type="scientific">Selaginella moellendorffii</name>
    <name type="common">Spikemoss</name>
    <dbReference type="NCBI Taxonomy" id="88036"/>
    <lineage>
        <taxon>Eukaryota</taxon>
        <taxon>Viridiplantae</taxon>
        <taxon>Streptophyta</taxon>
        <taxon>Embryophyta</taxon>
        <taxon>Tracheophyta</taxon>
        <taxon>Lycopodiopsida</taxon>
        <taxon>Selaginellales</taxon>
        <taxon>Selaginellaceae</taxon>
        <taxon>Selaginella</taxon>
    </lineage>
</organism>
<dbReference type="AlphaFoldDB" id="D8QW84"/>
<proteinExistence type="predicted"/>
<dbReference type="InParanoid" id="D8QW84"/>
<name>D8QW84_SELML</name>
<sequence length="177" mass="19718">MIIVVIIFHRCPSWRNPGSSARACQGLYIFRNAELQPWNSDLWRKILEISSCSVTSLPESPRHRDVKIQDFTSSAVVACEFQLECGQAAIPDQRSDPPQAMQENPRRICQILVACVEEKEIKESIACSSTIVRSLNVKLSCWFHRARGKSGGGYVKLERKLALKLAASSITAGQATE</sequence>
<dbReference type="EMBL" id="GL377567">
    <property type="protein sequence ID" value="EFJ36189.1"/>
    <property type="molecule type" value="Genomic_DNA"/>
</dbReference>
<gene>
    <name evidence="1" type="ORF">SELMODRAFT_404736</name>
</gene>
<evidence type="ECO:0000313" key="1">
    <source>
        <dbReference type="EMBL" id="EFJ36189.1"/>
    </source>
</evidence>
<dbReference type="HOGENOM" id="CLU_1520362_0_0_1"/>
<protein>
    <submittedName>
        <fullName evidence="1">Uncharacterized protein</fullName>
    </submittedName>
</protein>
<keyword evidence="2" id="KW-1185">Reference proteome</keyword>
<reference evidence="1 2" key="1">
    <citation type="journal article" date="2011" name="Science">
        <title>The Selaginella genome identifies genetic changes associated with the evolution of vascular plants.</title>
        <authorList>
            <person name="Banks J.A."/>
            <person name="Nishiyama T."/>
            <person name="Hasebe M."/>
            <person name="Bowman J.L."/>
            <person name="Gribskov M."/>
            <person name="dePamphilis C."/>
            <person name="Albert V.A."/>
            <person name="Aono N."/>
            <person name="Aoyama T."/>
            <person name="Ambrose B.A."/>
            <person name="Ashton N.W."/>
            <person name="Axtell M.J."/>
            <person name="Barker E."/>
            <person name="Barker M.S."/>
            <person name="Bennetzen J.L."/>
            <person name="Bonawitz N.D."/>
            <person name="Chapple C."/>
            <person name="Cheng C."/>
            <person name="Correa L.G."/>
            <person name="Dacre M."/>
            <person name="DeBarry J."/>
            <person name="Dreyer I."/>
            <person name="Elias M."/>
            <person name="Engstrom E.M."/>
            <person name="Estelle M."/>
            <person name="Feng L."/>
            <person name="Finet C."/>
            <person name="Floyd S.K."/>
            <person name="Frommer W.B."/>
            <person name="Fujita T."/>
            <person name="Gramzow L."/>
            <person name="Gutensohn M."/>
            <person name="Harholt J."/>
            <person name="Hattori M."/>
            <person name="Heyl A."/>
            <person name="Hirai T."/>
            <person name="Hiwatashi Y."/>
            <person name="Ishikawa M."/>
            <person name="Iwata M."/>
            <person name="Karol K.G."/>
            <person name="Koehler B."/>
            <person name="Kolukisaoglu U."/>
            <person name="Kubo M."/>
            <person name="Kurata T."/>
            <person name="Lalonde S."/>
            <person name="Li K."/>
            <person name="Li Y."/>
            <person name="Litt A."/>
            <person name="Lyons E."/>
            <person name="Manning G."/>
            <person name="Maruyama T."/>
            <person name="Michael T.P."/>
            <person name="Mikami K."/>
            <person name="Miyazaki S."/>
            <person name="Morinaga S."/>
            <person name="Murata T."/>
            <person name="Mueller-Roeber B."/>
            <person name="Nelson D.R."/>
            <person name="Obara M."/>
            <person name="Oguri Y."/>
            <person name="Olmstead R.G."/>
            <person name="Onodera N."/>
            <person name="Petersen B.L."/>
            <person name="Pils B."/>
            <person name="Prigge M."/>
            <person name="Rensing S.A."/>
            <person name="Riano-Pachon D.M."/>
            <person name="Roberts A.W."/>
            <person name="Sato Y."/>
            <person name="Scheller H.V."/>
            <person name="Schulz B."/>
            <person name="Schulz C."/>
            <person name="Shakirov E.V."/>
            <person name="Shibagaki N."/>
            <person name="Shinohara N."/>
            <person name="Shippen D.E."/>
            <person name="Soerensen I."/>
            <person name="Sotooka R."/>
            <person name="Sugimoto N."/>
            <person name="Sugita M."/>
            <person name="Sumikawa N."/>
            <person name="Tanurdzic M."/>
            <person name="Theissen G."/>
            <person name="Ulvskov P."/>
            <person name="Wakazuki S."/>
            <person name="Weng J.K."/>
            <person name="Willats W.W."/>
            <person name="Wipf D."/>
            <person name="Wolf P.G."/>
            <person name="Yang L."/>
            <person name="Zimmer A.D."/>
            <person name="Zhu Q."/>
            <person name="Mitros T."/>
            <person name="Hellsten U."/>
            <person name="Loque D."/>
            <person name="Otillar R."/>
            <person name="Salamov A."/>
            <person name="Schmutz J."/>
            <person name="Shapiro H."/>
            <person name="Lindquist E."/>
            <person name="Lucas S."/>
            <person name="Rokhsar D."/>
            <person name="Grigoriev I.V."/>
        </authorList>
    </citation>
    <scope>NUCLEOTIDE SEQUENCE [LARGE SCALE GENOMIC DNA]</scope>
</reference>
<evidence type="ECO:0000313" key="2">
    <source>
        <dbReference type="Proteomes" id="UP000001514"/>
    </source>
</evidence>